<comment type="subcellular location">
    <subcellularLocation>
        <location evidence="1">Membrane</location>
        <topology evidence="1">Multi-pass membrane protein</topology>
    </subcellularLocation>
</comment>
<dbReference type="PROSITE" id="PS00218">
    <property type="entry name" value="AMINO_ACID_PERMEASE_1"/>
    <property type="match status" value="1"/>
</dbReference>
<keyword evidence="5 6" id="KW-0472">Membrane</keyword>
<sequence length="90" mass="9268">MVDQDSTPPTTQPAGLRNRHIAMIALGGIIGAGLFVGSSAAIAATGPAVLLAFLAVGFLVILVMRMLGEMVTADPGTWLLCGIYPRSTWG</sequence>
<evidence type="ECO:0000256" key="5">
    <source>
        <dbReference type="ARBA" id="ARBA00023136"/>
    </source>
</evidence>
<protein>
    <submittedName>
        <fullName evidence="8">Amino acid permease</fullName>
    </submittedName>
</protein>
<feature type="domain" description="Amino acid permease/ SLC12A" evidence="7">
    <location>
        <begin position="20"/>
        <end position="75"/>
    </location>
</feature>
<dbReference type="EMBL" id="LVHD01000018">
    <property type="protein sequence ID" value="OAG76312.1"/>
    <property type="molecule type" value="Genomic_DNA"/>
</dbReference>
<dbReference type="PANTHER" id="PTHR43495">
    <property type="entry name" value="GABA PERMEASE"/>
    <property type="match status" value="1"/>
</dbReference>
<evidence type="ECO:0000313" key="9">
    <source>
        <dbReference type="Proteomes" id="UP000077349"/>
    </source>
</evidence>
<dbReference type="Proteomes" id="UP000077349">
    <property type="component" value="Unassembled WGS sequence"/>
</dbReference>
<evidence type="ECO:0000256" key="3">
    <source>
        <dbReference type="ARBA" id="ARBA00022692"/>
    </source>
</evidence>
<evidence type="ECO:0000256" key="2">
    <source>
        <dbReference type="ARBA" id="ARBA00022448"/>
    </source>
</evidence>
<keyword evidence="3 6" id="KW-0812">Transmembrane</keyword>
<feature type="transmembrane region" description="Helical" evidence="6">
    <location>
        <begin position="48"/>
        <end position="67"/>
    </location>
</feature>
<proteinExistence type="predicted"/>
<dbReference type="Pfam" id="PF00324">
    <property type="entry name" value="AA_permease"/>
    <property type="match status" value="1"/>
</dbReference>
<evidence type="ECO:0000256" key="1">
    <source>
        <dbReference type="ARBA" id="ARBA00004141"/>
    </source>
</evidence>
<dbReference type="GO" id="GO:0016020">
    <property type="term" value="C:membrane"/>
    <property type="evidence" value="ECO:0007669"/>
    <property type="project" value="UniProtKB-SubCell"/>
</dbReference>
<dbReference type="PANTHER" id="PTHR43495:SF5">
    <property type="entry name" value="GAMMA-AMINOBUTYRIC ACID PERMEASE"/>
    <property type="match status" value="1"/>
</dbReference>
<feature type="transmembrane region" description="Helical" evidence="6">
    <location>
        <begin position="21"/>
        <end position="42"/>
    </location>
</feature>
<gene>
    <name evidence="8" type="ORF">Amal_02085</name>
</gene>
<evidence type="ECO:0000256" key="6">
    <source>
        <dbReference type="SAM" id="Phobius"/>
    </source>
</evidence>
<keyword evidence="4 6" id="KW-1133">Transmembrane helix</keyword>
<accession>A0A177G7P7</accession>
<keyword evidence="2" id="KW-0813">Transport</keyword>
<organism evidence="8 9">
    <name type="scientific">Acetobacter malorum</name>
    <dbReference type="NCBI Taxonomy" id="178901"/>
    <lineage>
        <taxon>Bacteria</taxon>
        <taxon>Pseudomonadati</taxon>
        <taxon>Pseudomonadota</taxon>
        <taxon>Alphaproteobacteria</taxon>
        <taxon>Acetobacterales</taxon>
        <taxon>Acetobacteraceae</taxon>
        <taxon>Acetobacter</taxon>
    </lineage>
</organism>
<dbReference type="AlphaFoldDB" id="A0A177G7P7"/>
<evidence type="ECO:0000313" key="8">
    <source>
        <dbReference type="EMBL" id="OAG76312.1"/>
    </source>
</evidence>
<dbReference type="PATRIC" id="fig|178901.16.peg.2221"/>
<dbReference type="Gene3D" id="1.20.1740.10">
    <property type="entry name" value="Amino acid/polyamine transporter I"/>
    <property type="match status" value="1"/>
</dbReference>
<evidence type="ECO:0000256" key="4">
    <source>
        <dbReference type="ARBA" id="ARBA00022989"/>
    </source>
</evidence>
<comment type="caution">
    <text evidence="8">The sequence shown here is derived from an EMBL/GenBank/DDBJ whole genome shotgun (WGS) entry which is preliminary data.</text>
</comment>
<dbReference type="GO" id="GO:0006865">
    <property type="term" value="P:amino acid transport"/>
    <property type="evidence" value="ECO:0007669"/>
    <property type="project" value="InterPro"/>
</dbReference>
<dbReference type="InterPro" id="IPR004840">
    <property type="entry name" value="Amino_acid_permease_CS"/>
</dbReference>
<dbReference type="InterPro" id="IPR004841">
    <property type="entry name" value="AA-permease/SLC12A_dom"/>
</dbReference>
<dbReference type="GO" id="GO:0055085">
    <property type="term" value="P:transmembrane transport"/>
    <property type="evidence" value="ECO:0007669"/>
    <property type="project" value="InterPro"/>
</dbReference>
<reference evidence="8 9" key="1">
    <citation type="submission" date="2016-03" db="EMBL/GenBank/DDBJ databases">
        <title>Draft genome sequence of Acetobacter malorum CECT 7742, a strain isolated from strawberry vinegar.</title>
        <authorList>
            <person name="Sainz F."/>
            <person name="Mas A."/>
            <person name="Torija M.J."/>
        </authorList>
    </citation>
    <scope>NUCLEOTIDE SEQUENCE [LARGE SCALE GENOMIC DNA]</scope>
    <source>
        <strain evidence="8 9">CECT 7742</strain>
    </source>
</reference>
<name>A0A177G7P7_9PROT</name>
<evidence type="ECO:0000259" key="7">
    <source>
        <dbReference type="Pfam" id="PF00324"/>
    </source>
</evidence>